<dbReference type="Proteomes" id="UP001367676">
    <property type="component" value="Unassembled WGS sequence"/>
</dbReference>
<feature type="transmembrane region" description="Helical" evidence="1">
    <location>
        <begin position="395"/>
        <end position="413"/>
    </location>
</feature>
<feature type="transmembrane region" description="Helical" evidence="1">
    <location>
        <begin position="248"/>
        <end position="269"/>
    </location>
</feature>
<dbReference type="InterPro" id="IPR011990">
    <property type="entry name" value="TPR-like_helical_dom_sf"/>
</dbReference>
<feature type="domain" description="Wolframin cysteine-rich" evidence="4">
    <location>
        <begin position="607"/>
        <end position="702"/>
    </location>
</feature>
<evidence type="ECO:0000259" key="3">
    <source>
        <dbReference type="Pfam" id="PF19914"/>
    </source>
</evidence>
<feature type="transmembrane region" description="Helical" evidence="1">
    <location>
        <begin position="362"/>
        <end position="383"/>
    </location>
</feature>
<dbReference type="PRINTS" id="PR02060">
    <property type="entry name" value="WOLFFAMILY"/>
</dbReference>
<dbReference type="InterPro" id="IPR045400">
    <property type="entry name" value="Wolframin_Cys-rich"/>
</dbReference>
<dbReference type="InterPro" id="IPR026209">
    <property type="entry name" value="Wolframin_fam"/>
</dbReference>
<keyword evidence="1" id="KW-0472">Membrane</keyword>
<accession>A0AAN9TQI4</accession>
<dbReference type="GO" id="GO:0055074">
    <property type="term" value="P:calcium ion homeostasis"/>
    <property type="evidence" value="ECO:0007669"/>
    <property type="project" value="TreeGrafter"/>
</dbReference>
<dbReference type="Pfam" id="PF20053">
    <property type="entry name" value="WC-rich"/>
    <property type="match status" value="1"/>
</dbReference>
<proteinExistence type="predicted"/>
<keyword evidence="1" id="KW-0812">Transmembrane</keyword>
<dbReference type="Gene3D" id="1.25.40.10">
    <property type="entry name" value="Tetratricopeptide repeat domain"/>
    <property type="match status" value="1"/>
</dbReference>
<keyword evidence="6" id="KW-1185">Reference proteome</keyword>
<reference evidence="5 6" key="1">
    <citation type="submission" date="2024-03" db="EMBL/GenBank/DDBJ databases">
        <title>Adaptation during the transition from Ophiocordyceps entomopathogen to insect associate is accompanied by gene loss and intensified selection.</title>
        <authorList>
            <person name="Ward C.M."/>
            <person name="Onetto C.A."/>
            <person name="Borneman A.R."/>
        </authorList>
    </citation>
    <scope>NUCLEOTIDE SEQUENCE [LARGE SCALE GENOMIC DNA]</scope>
    <source>
        <strain evidence="5">AWRI1</strain>
        <tissue evidence="5">Single Adult Female</tissue>
    </source>
</reference>
<feature type="domain" description="Wolframin EF-hand" evidence="3">
    <location>
        <begin position="121"/>
        <end position="194"/>
    </location>
</feature>
<sequence>MSGNFENNTFKKSGRKRWTLFRGSRGLFQRIGTDMAEDGCPDAQFNLANDLLKKRCESPSEEIENAREGIYWLVKASEQGHVEATDLLRKCLETGKGITEHNVAEVVECLETTRNEKLSVKAMRDLFTNFSEGEEFITSNQLITKLREANGAENKLPQIEAKKSQIDDWRDRVSCSGGDKLTEDVLVSAAKTYARGQLPDIGQSLVLCERNLTRSKRSSIVYRMLPFPQAVNQLYSFMLLFNPRVIGSLLYVSPAHLKILFLFFVYSTFKFQSVLAIAPTLMHYLSILVMIGATCQMLSYRKRFNQFRCWSNLFLMYGGENFSSEEAEFLHCRNGIMAYVYFFVSLLVTLFIQSFMTVKSFFQAEITFVAFLFTVFTLFSFTFSKSRYMSITGGIDYLGFLSFMLYVLAKYPYETDSVVGVGWRFLDLQVPTFASHVVGHGIEFCLNFRAFFYLIIPAVLVKMAARHNWRGVYSDLFPHCVTLSWWQLTLIYAQDATWYSLIRPALALTGVIFFLPLTALLSIILPVYAVIEFIFSYEDFWSVVITVGLGLGTALLFMRRLTDVSPRVSRLFKIARIIVTIIAAAFIFSRSKTKLKVAESPSLDVSEFTSYCNSFDPPYTDNARMEAQLTCSQMLGLPVRWQGTVRTLKVGKIHNPIAAISNKLPSVLSRYINCIFGEEYPLCSRSFRVEFCKTLPSSCHLNNWNSYEFEIKVDVLTESRYSLPVVLVASTTFYNFTRKLNPGDEIWFAGSIVGEENGVVNAESPRIELISITCISCTENELPEVTSSFQISMMLLYNFVKYLLNFFFNPLIVFR</sequence>
<comment type="caution">
    <text evidence="5">The sequence shown here is derived from an EMBL/GenBank/DDBJ whole genome shotgun (WGS) entry which is preliminary data.</text>
</comment>
<evidence type="ECO:0008006" key="7">
    <source>
        <dbReference type="Google" id="ProtNLM"/>
    </source>
</evidence>
<feature type="transmembrane region" description="Helical" evidence="1">
    <location>
        <begin position="540"/>
        <end position="558"/>
    </location>
</feature>
<gene>
    <name evidence="5" type="ORF">V9T40_009734</name>
</gene>
<evidence type="ECO:0000259" key="4">
    <source>
        <dbReference type="Pfam" id="PF20053"/>
    </source>
</evidence>
<dbReference type="GO" id="GO:0030968">
    <property type="term" value="P:endoplasmic reticulum unfolded protein response"/>
    <property type="evidence" value="ECO:0007669"/>
    <property type="project" value="TreeGrafter"/>
</dbReference>
<organism evidence="5 6">
    <name type="scientific">Parthenolecanium corni</name>
    <dbReference type="NCBI Taxonomy" id="536013"/>
    <lineage>
        <taxon>Eukaryota</taxon>
        <taxon>Metazoa</taxon>
        <taxon>Ecdysozoa</taxon>
        <taxon>Arthropoda</taxon>
        <taxon>Hexapoda</taxon>
        <taxon>Insecta</taxon>
        <taxon>Pterygota</taxon>
        <taxon>Neoptera</taxon>
        <taxon>Paraneoptera</taxon>
        <taxon>Hemiptera</taxon>
        <taxon>Sternorrhyncha</taxon>
        <taxon>Coccoidea</taxon>
        <taxon>Coccidae</taxon>
        <taxon>Parthenolecanium</taxon>
    </lineage>
</organism>
<dbReference type="InterPro" id="IPR045460">
    <property type="entry name" value="Wolframin_EF-hand"/>
</dbReference>
<feature type="transmembrane region" description="Helical" evidence="1">
    <location>
        <begin position="433"/>
        <end position="460"/>
    </location>
</feature>
<feature type="transmembrane region" description="Helical" evidence="1">
    <location>
        <begin position="281"/>
        <end position="300"/>
    </location>
</feature>
<evidence type="ECO:0000256" key="1">
    <source>
        <dbReference type="SAM" id="Phobius"/>
    </source>
</evidence>
<evidence type="ECO:0000313" key="6">
    <source>
        <dbReference type="Proteomes" id="UP001367676"/>
    </source>
</evidence>
<dbReference type="PANTHER" id="PTHR13098">
    <property type="entry name" value="WOLFRAMIN"/>
    <property type="match status" value="1"/>
</dbReference>
<dbReference type="InterPro" id="IPR045458">
    <property type="entry name" value="Wolframin_Sel1-like_rpt"/>
</dbReference>
<feature type="transmembrane region" description="Helical" evidence="1">
    <location>
        <begin position="336"/>
        <end position="356"/>
    </location>
</feature>
<dbReference type="PANTHER" id="PTHR13098:SF3">
    <property type="entry name" value="WOLFRAMIN"/>
    <property type="match status" value="1"/>
</dbReference>
<dbReference type="InterPro" id="IPR045461">
    <property type="entry name" value="Wolframin_OB_fold"/>
</dbReference>
<evidence type="ECO:0000313" key="5">
    <source>
        <dbReference type="EMBL" id="KAK7602293.1"/>
    </source>
</evidence>
<dbReference type="Pfam" id="PF20023">
    <property type="entry name" value="WSLR"/>
    <property type="match status" value="1"/>
</dbReference>
<feature type="domain" description="Wolframin OB-fold" evidence="2">
    <location>
        <begin position="704"/>
        <end position="815"/>
    </location>
</feature>
<dbReference type="EMBL" id="JBBCAQ010000010">
    <property type="protein sequence ID" value="KAK7602293.1"/>
    <property type="molecule type" value="Genomic_DNA"/>
</dbReference>
<feature type="transmembrane region" description="Helical" evidence="1">
    <location>
        <begin position="505"/>
        <end position="528"/>
    </location>
</feature>
<keyword evidence="1" id="KW-1133">Transmembrane helix</keyword>
<feature type="transmembrane region" description="Helical" evidence="1">
    <location>
        <begin position="570"/>
        <end position="588"/>
    </location>
</feature>
<dbReference type="Pfam" id="PF19913">
    <property type="entry name" value="WCOB"/>
    <property type="match status" value="1"/>
</dbReference>
<dbReference type="AlphaFoldDB" id="A0AAN9TQI4"/>
<dbReference type="GO" id="GO:0005789">
    <property type="term" value="C:endoplasmic reticulum membrane"/>
    <property type="evidence" value="ECO:0007669"/>
    <property type="project" value="TreeGrafter"/>
</dbReference>
<dbReference type="Pfam" id="PF19914">
    <property type="entry name" value="WEF-hand"/>
    <property type="match status" value="1"/>
</dbReference>
<name>A0AAN9TQI4_9HEMI</name>
<evidence type="ECO:0000259" key="2">
    <source>
        <dbReference type="Pfam" id="PF19913"/>
    </source>
</evidence>
<protein>
    <recommendedName>
        <fullName evidence="7">Wolframin</fullName>
    </recommendedName>
</protein>